<comment type="caution">
    <text evidence="1">The sequence shown here is derived from an EMBL/GenBank/DDBJ whole genome shotgun (WGS) entry which is preliminary data.</text>
</comment>
<dbReference type="PANTHER" id="PTHR47604">
    <property type="entry name" value="ADENYLYL CYCLASE"/>
    <property type="match status" value="1"/>
</dbReference>
<accession>A0ABQ8DBL6</accession>
<evidence type="ECO:0000313" key="2">
    <source>
        <dbReference type="Proteomes" id="UP000824890"/>
    </source>
</evidence>
<sequence length="367" mass="41599">MQYLSNSRRIARALKPLALLETDVRFASHVVDSTQWQNHRSPSVSVSPGLMMLRSSFSSEAKHVEDPTEAVKELHGKILDSVNVKRSMPPNALLWSLIENCRKEDDISFLFDALQNLRRFRLSNLRIHDNFNCNLCRQVAKTLCKRALWKHNVHGLTPSVASAHHLLSYALEHKNANLMDEVMKLLKANDLPLQPGTADLVFRICHETDSWDLLAKYSKKFCKAGVKLRKTTFDVWMEFAAKRGDTESLWKVDKLRSETYTQHTLSAAFSCAKGFLLEHKPEEAAAVIQIICQAYPDEKKSALEAEFKKLVNEWPVDVLKHQNEEDKKAVAASLRSDIPAMVNALVKSGLRVSVDLDELNKNEALLS</sequence>
<evidence type="ECO:0008006" key="3">
    <source>
        <dbReference type="Google" id="ProtNLM"/>
    </source>
</evidence>
<name>A0ABQ8DBL6_BRANA</name>
<dbReference type="PANTHER" id="PTHR47604:SF2">
    <property type="entry name" value="ADENYLYL CYCLASE"/>
    <property type="match status" value="1"/>
</dbReference>
<dbReference type="EMBL" id="JAGKQM010000005">
    <property type="protein sequence ID" value="KAH0926743.1"/>
    <property type="molecule type" value="Genomic_DNA"/>
</dbReference>
<proteinExistence type="predicted"/>
<evidence type="ECO:0000313" key="1">
    <source>
        <dbReference type="EMBL" id="KAH0926743.1"/>
    </source>
</evidence>
<dbReference type="Proteomes" id="UP000824890">
    <property type="component" value="Unassembled WGS sequence"/>
</dbReference>
<keyword evidence="2" id="KW-1185">Reference proteome</keyword>
<organism evidence="1 2">
    <name type="scientific">Brassica napus</name>
    <name type="common">Rape</name>
    <dbReference type="NCBI Taxonomy" id="3708"/>
    <lineage>
        <taxon>Eukaryota</taxon>
        <taxon>Viridiplantae</taxon>
        <taxon>Streptophyta</taxon>
        <taxon>Embryophyta</taxon>
        <taxon>Tracheophyta</taxon>
        <taxon>Spermatophyta</taxon>
        <taxon>Magnoliopsida</taxon>
        <taxon>eudicotyledons</taxon>
        <taxon>Gunneridae</taxon>
        <taxon>Pentapetalae</taxon>
        <taxon>rosids</taxon>
        <taxon>malvids</taxon>
        <taxon>Brassicales</taxon>
        <taxon>Brassicaceae</taxon>
        <taxon>Brassiceae</taxon>
        <taxon>Brassica</taxon>
    </lineage>
</organism>
<protein>
    <recommendedName>
        <fullName evidence="3">Adenylyl cyclase</fullName>
    </recommendedName>
</protein>
<gene>
    <name evidence="1" type="ORF">HID58_018999</name>
</gene>
<reference evidence="1 2" key="1">
    <citation type="submission" date="2021-05" db="EMBL/GenBank/DDBJ databases">
        <title>Genome Assembly of Synthetic Allotetraploid Brassica napus Reveals Homoeologous Exchanges between Subgenomes.</title>
        <authorList>
            <person name="Davis J.T."/>
        </authorList>
    </citation>
    <scope>NUCLEOTIDE SEQUENCE [LARGE SCALE GENOMIC DNA]</scope>
    <source>
        <strain evidence="2">cv. Da-Ae</strain>
        <tissue evidence="1">Seedling</tissue>
    </source>
</reference>